<name>A0A5M8NU06_9BACT</name>
<protein>
    <submittedName>
        <fullName evidence="2">Uncharacterized protein</fullName>
    </submittedName>
</protein>
<reference evidence="2 3" key="1">
    <citation type="submission" date="2019-03" db="EMBL/GenBank/DDBJ databases">
        <title>Single cell metagenomics reveals metabolic interactions within the superorganism composed of flagellate Streblomastix strix and complex community of Bacteroidetes bacteria on its surface.</title>
        <authorList>
            <person name="Treitli S.C."/>
            <person name="Kolisko M."/>
            <person name="Husnik F."/>
            <person name="Keeling P."/>
            <person name="Hampl V."/>
        </authorList>
    </citation>
    <scope>NUCLEOTIDE SEQUENCE [LARGE SCALE GENOMIC DNA]</scope>
    <source>
        <strain evidence="2">St1</strain>
    </source>
</reference>
<feature type="non-terminal residue" evidence="2">
    <location>
        <position position="45"/>
    </location>
</feature>
<dbReference type="AlphaFoldDB" id="A0A5M8NU06"/>
<proteinExistence type="predicted"/>
<sequence length="45" mass="5002">MEAKTVKREGKKSRGISAFLVIIIALILAESFFYFVFGADSNFEG</sequence>
<organism evidence="2 3">
    <name type="scientific">Candidatus Ordinivivax streblomastigis</name>
    <dbReference type="NCBI Taxonomy" id="2540710"/>
    <lineage>
        <taxon>Bacteria</taxon>
        <taxon>Pseudomonadati</taxon>
        <taxon>Bacteroidota</taxon>
        <taxon>Bacteroidia</taxon>
        <taxon>Bacteroidales</taxon>
        <taxon>Candidatus Ordinivivax</taxon>
    </lineage>
</organism>
<evidence type="ECO:0000313" key="3">
    <source>
        <dbReference type="Proteomes" id="UP000324575"/>
    </source>
</evidence>
<comment type="caution">
    <text evidence="2">The sequence shown here is derived from an EMBL/GenBank/DDBJ whole genome shotgun (WGS) entry which is preliminary data.</text>
</comment>
<evidence type="ECO:0000313" key="2">
    <source>
        <dbReference type="EMBL" id="KAA6299788.1"/>
    </source>
</evidence>
<keyword evidence="1" id="KW-0472">Membrane</keyword>
<gene>
    <name evidence="2" type="ORF">EZS26_004076</name>
</gene>
<feature type="transmembrane region" description="Helical" evidence="1">
    <location>
        <begin position="16"/>
        <end position="37"/>
    </location>
</feature>
<dbReference type="Proteomes" id="UP000324575">
    <property type="component" value="Unassembled WGS sequence"/>
</dbReference>
<keyword evidence="1" id="KW-0812">Transmembrane</keyword>
<evidence type="ECO:0000256" key="1">
    <source>
        <dbReference type="SAM" id="Phobius"/>
    </source>
</evidence>
<dbReference type="EMBL" id="SNRX01000234">
    <property type="protein sequence ID" value="KAA6299788.1"/>
    <property type="molecule type" value="Genomic_DNA"/>
</dbReference>
<accession>A0A5M8NU06</accession>
<keyword evidence="1" id="KW-1133">Transmembrane helix</keyword>